<dbReference type="InterPro" id="IPR017871">
    <property type="entry name" value="ABC_transporter-like_CS"/>
</dbReference>
<organism evidence="14 15">
    <name type="scientific">Colletotrichum incanum</name>
    <name type="common">Soybean anthracnose fungus</name>
    <dbReference type="NCBI Taxonomy" id="1573173"/>
    <lineage>
        <taxon>Eukaryota</taxon>
        <taxon>Fungi</taxon>
        <taxon>Dikarya</taxon>
        <taxon>Ascomycota</taxon>
        <taxon>Pezizomycotina</taxon>
        <taxon>Sordariomycetes</taxon>
        <taxon>Hypocreomycetidae</taxon>
        <taxon>Glomerellales</taxon>
        <taxon>Glomerellaceae</taxon>
        <taxon>Colletotrichum</taxon>
        <taxon>Colletotrichum spaethianum species complex</taxon>
    </lineage>
</organism>
<keyword evidence="5" id="KW-0067">ATP-binding</keyword>
<dbReference type="InterPro" id="IPR036640">
    <property type="entry name" value="ABC1_TM_sf"/>
</dbReference>
<dbReference type="PANTHER" id="PTHR24221">
    <property type="entry name" value="ATP-BINDING CASSETTE SUB-FAMILY B"/>
    <property type="match status" value="1"/>
</dbReference>
<evidence type="ECO:0000256" key="5">
    <source>
        <dbReference type="ARBA" id="ARBA00022840"/>
    </source>
</evidence>
<keyword evidence="7 11" id="KW-1133">Transmembrane helix</keyword>
<dbReference type="InterPro" id="IPR027417">
    <property type="entry name" value="P-loop_NTPase"/>
</dbReference>
<feature type="transmembrane region" description="Helical" evidence="11">
    <location>
        <begin position="425"/>
        <end position="445"/>
    </location>
</feature>
<feature type="region of interest" description="Disordered" evidence="10">
    <location>
        <begin position="844"/>
        <end position="864"/>
    </location>
</feature>
<protein>
    <submittedName>
        <fullName evidence="14">Abc transporter</fullName>
    </submittedName>
</protein>
<evidence type="ECO:0000256" key="2">
    <source>
        <dbReference type="ARBA" id="ARBA00022448"/>
    </source>
</evidence>
<feature type="non-terminal residue" evidence="14">
    <location>
        <position position="1"/>
    </location>
</feature>
<dbReference type="GO" id="GO:0016887">
    <property type="term" value="F:ATP hydrolysis activity"/>
    <property type="evidence" value="ECO:0007669"/>
    <property type="project" value="InterPro"/>
</dbReference>
<dbReference type="GO" id="GO:0005524">
    <property type="term" value="F:ATP binding"/>
    <property type="evidence" value="ECO:0007669"/>
    <property type="project" value="UniProtKB-KW"/>
</dbReference>
<dbReference type="AlphaFoldDB" id="A0A166Q3I9"/>
<evidence type="ECO:0000256" key="10">
    <source>
        <dbReference type="SAM" id="MobiDB-lite"/>
    </source>
</evidence>
<dbReference type="EMBL" id="LFIW01002536">
    <property type="protein sequence ID" value="KZL67474.1"/>
    <property type="molecule type" value="Genomic_DNA"/>
</dbReference>
<feature type="transmembrane region" description="Helical" evidence="11">
    <location>
        <begin position="187"/>
        <end position="205"/>
    </location>
</feature>
<feature type="transmembrane region" description="Helical" evidence="11">
    <location>
        <begin position="20"/>
        <end position="47"/>
    </location>
</feature>
<feature type="domain" description="ABC transmembrane type-1" evidence="13">
    <location>
        <begin position="287"/>
        <end position="569"/>
    </location>
</feature>
<keyword evidence="8 11" id="KW-0472">Membrane</keyword>
<feature type="transmembrane region" description="Helical" evidence="11">
    <location>
        <begin position="396"/>
        <end position="419"/>
    </location>
</feature>
<dbReference type="PANTHER" id="PTHR24221:SF651">
    <property type="entry name" value="HEAVY METAL TOLERANCE PROTEIN"/>
    <property type="match status" value="1"/>
</dbReference>
<dbReference type="Gene3D" id="1.20.1560.10">
    <property type="entry name" value="ABC transporter type 1, transmembrane domain"/>
    <property type="match status" value="1"/>
</dbReference>
<keyword evidence="4" id="KW-0547">Nucleotide-binding</keyword>
<dbReference type="STRING" id="1573173.A0A166Q3I9"/>
<dbReference type="SMART" id="SM00382">
    <property type="entry name" value="AAA"/>
    <property type="match status" value="1"/>
</dbReference>
<evidence type="ECO:0000256" key="7">
    <source>
        <dbReference type="ARBA" id="ARBA00022989"/>
    </source>
</evidence>
<keyword evidence="6" id="KW-0809">Transit peptide</keyword>
<reference evidence="14 15" key="1">
    <citation type="submission" date="2015-06" db="EMBL/GenBank/DDBJ databases">
        <title>Survival trade-offs in plant roots during colonization by closely related pathogenic and mutualistic fungi.</title>
        <authorList>
            <person name="Hacquard S."/>
            <person name="Kracher B."/>
            <person name="Hiruma K."/>
            <person name="Weinman A."/>
            <person name="Muench P."/>
            <person name="Garrido Oter R."/>
            <person name="Ver Loren van Themaat E."/>
            <person name="Dallerey J.-F."/>
            <person name="Damm U."/>
            <person name="Henrissat B."/>
            <person name="Lespinet O."/>
            <person name="Thon M."/>
            <person name="Kemen E."/>
            <person name="McHardy A.C."/>
            <person name="Schulze-Lefert P."/>
            <person name="O'Connell R.J."/>
        </authorList>
    </citation>
    <scope>NUCLEOTIDE SEQUENCE [LARGE SCALE GENOMIC DNA]</scope>
    <source>
        <strain evidence="14 15">MAFF 238704</strain>
    </source>
</reference>
<sequence length="864" mass="96328">LDHVRSLTSLNTLSQSILRLQAMAGIQLGLEVAFYLYPCGLFVTLLSSQSYQFYRDRHGVTRQNATDDEQKRALRLYARIIRFLQLIVSLLLLATIILAVRGAVAGQYDGAGKVAFPFSAFLASYVAVLLYYLAGLLPDPEGPWTPTSAHFYAWIVGALFEAFIAAVFSAEKNSFRVANDLLDVLDILGAARIVILVAMMVCLILRDYKLKPLQPKSDPEERQSLLGNGNGASQTYGGAHPHGAAAHKSPARTQVQGTGWLDYFAGFRVLFPYLWPKDSPVYQGIVVLCLLLLICQRAVNLLAPVQLGNLVDALGYGRIPYREIILYVVYRALQGNQGALGAARSVLWIPVSQSLFRRLSCAAFEHVLGLSLEFHLNKKIGEVTSALSRGSAMNTFLENFCFQVFPMVFDIFVAGVFFFVKYDAFYTIIVFFIMWSYIFLTIYVAKYRGKQRRDMATKNREMEAIKTDAIMAYETVQHNCAVVPETERFKEHVVVYQRAERLVQWSLNFLNLTQSSIFSLGTALLVAVSAYKISRGEQTVGEFVSLINYFVQLQGPLNFFGTYYTMLQNNLIEAERMLDLFKETSGIVERPDAIRLPAVKGEVAFNNVTFSYQSKKGEPAIDSVSFTVAPGTKTAIVGESGSGKSTCLKLLFRFYDVNEGSITVDGHDIKDLKLDSLRRNIGVVPQDTVLFNATIMYNLLYADPKATQDDVYEACKAANIHERILAFPDGYQTKVGERGLKLSGGERQRIAIARAILKDARILLLDEATASLDSHTERQIQDALERVTEGRTTITIAHRLSTITTSDQIVVLHKGKVTERGTHAELLSLGGRYHAMWEKQTTAEKKIKEKVEKEGESSETGSQQ</sequence>
<evidence type="ECO:0000256" key="8">
    <source>
        <dbReference type="ARBA" id="ARBA00023136"/>
    </source>
</evidence>
<feature type="compositionally biased region" description="Basic and acidic residues" evidence="10">
    <location>
        <begin position="844"/>
        <end position="856"/>
    </location>
</feature>
<dbReference type="Pfam" id="PF00005">
    <property type="entry name" value="ABC_tran"/>
    <property type="match status" value="1"/>
</dbReference>
<dbReference type="PROSITE" id="PS50929">
    <property type="entry name" value="ABC_TM1F"/>
    <property type="match status" value="1"/>
</dbReference>
<feature type="transmembrane region" description="Helical" evidence="11">
    <location>
        <begin position="149"/>
        <end position="167"/>
    </location>
</feature>
<feature type="transmembrane region" description="Helical" evidence="11">
    <location>
        <begin position="116"/>
        <end position="137"/>
    </location>
</feature>
<keyword evidence="2" id="KW-0813">Transport</keyword>
<name>A0A166Q3I9_COLIC</name>
<dbReference type="InterPro" id="IPR003593">
    <property type="entry name" value="AAA+_ATPase"/>
</dbReference>
<dbReference type="InterPro" id="IPR039421">
    <property type="entry name" value="Type_1_exporter"/>
</dbReference>
<proteinExistence type="inferred from homology"/>
<dbReference type="PROSITE" id="PS00211">
    <property type="entry name" value="ABC_TRANSPORTER_1"/>
    <property type="match status" value="1"/>
</dbReference>
<evidence type="ECO:0000256" key="11">
    <source>
        <dbReference type="SAM" id="Phobius"/>
    </source>
</evidence>
<gene>
    <name evidence="14" type="ORF">CI238_01037</name>
</gene>
<dbReference type="SUPFAM" id="SSF90123">
    <property type="entry name" value="ABC transporter transmembrane region"/>
    <property type="match status" value="1"/>
</dbReference>
<keyword evidence="15" id="KW-1185">Reference proteome</keyword>
<accession>A0A166Q3I9</accession>
<evidence type="ECO:0000313" key="14">
    <source>
        <dbReference type="EMBL" id="KZL67474.1"/>
    </source>
</evidence>
<dbReference type="FunFam" id="3.40.50.300:FF:000186">
    <property type="entry name" value="ATP-binding cassette sub-family B member 7, mitochondrial"/>
    <property type="match status" value="1"/>
</dbReference>
<dbReference type="GO" id="GO:0005774">
    <property type="term" value="C:vacuolar membrane"/>
    <property type="evidence" value="ECO:0007669"/>
    <property type="project" value="TreeGrafter"/>
</dbReference>
<evidence type="ECO:0000256" key="6">
    <source>
        <dbReference type="ARBA" id="ARBA00022946"/>
    </source>
</evidence>
<dbReference type="CDD" id="cd03253">
    <property type="entry name" value="ABCC_ATM1_transporter"/>
    <property type="match status" value="1"/>
</dbReference>
<feature type="transmembrane region" description="Helical" evidence="11">
    <location>
        <begin position="80"/>
        <end position="104"/>
    </location>
</feature>
<comment type="subcellular location">
    <subcellularLocation>
        <location evidence="1">Membrane</location>
        <topology evidence="1">Multi-pass membrane protein</topology>
    </subcellularLocation>
</comment>
<dbReference type="InterPro" id="IPR011527">
    <property type="entry name" value="ABC1_TM_dom"/>
</dbReference>
<evidence type="ECO:0000256" key="1">
    <source>
        <dbReference type="ARBA" id="ARBA00004141"/>
    </source>
</evidence>
<dbReference type="Proteomes" id="UP000076584">
    <property type="component" value="Unassembled WGS sequence"/>
</dbReference>
<comment type="similarity">
    <text evidence="9">Belongs to the ABC transporter superfamily. ABCB family. Heavy Metal importer (TC 3.A.1.210) subfamily.</text>
</comment>
<comment type="caution">
    <text evidence="14">The sequence shown here is derived from an EMBL/GenBank/DDBJ whole genome shotgun (WGS) entry which is preliminary data.</text>
</comment>
<dbReference type="Pfam" id="PF00664">
    <property type="entry name" value="ABC_membrane"/>
    <property type="match status" value="1"/>
</dbReference>
<dbReference type="SUPFAM" id="SSF52540">
    <property type="entry name" value="P-loop containing nucleoside triphosphate hydrolases"/>
    <property type="match status" value="1"/>
</dbReference>
<dbReference type="CDD" id="cd18583">
    <property type="entry name" value="ABC_6TM_HMT1"/>
    <property type="match status" value="1"/>
</dbReference>
<feature type="domain" description="ABC transporter" evidence="12">
    <location>
        <begin position="603"/>
        <end position="839"/>
    </location>
</feature>
<evidence type="ECO:0000313" key="15">
    <source>
        <dbReference type="Proteomes" id="UP000076584"/>
    </source>
</evidence>
<dbReference type="InterPro" id="IPR003439">
    <property type="entry name" value="ABC_transporter-like_ATP-bd"/>
</dbReference>
<dbReference type="GO" id="GO:0000041">
    <property type="term" value="P:transition metal ion transport"/>
    <property type="evidence" value="ECO:0007669"/>
    <property type="project" value="UniProtKB-ARBA"/>
</dbReference>
<evidence type="ECO:0000256" key="4">
    <source>
        <dbReference type="ARBA" id="ARBA00022741"/>
    </source>
</evidence>
<evidence type="ECO:0000256" key="3">
    <source>
        <dbReference type="ARBA" id="ARBA00022692"/>
    </source>
</evidence>
<evidence type="ECO:0000256" key="9">
    <source>
        <dbReference type="ARBA" id="ARBA00024363"/>
    </source>
</evidence>
<evidence type="ECO:0000259" key="12">
    <source>
        <dbReference type="PROSITE" id="PS50893"/>
    </source>
</evidence>
<keyword evidence="3 11" id="KW-0812">Transmembrane</keyword>
<evidence type="ECO:0000259" key="13">
    <source>
        <dbReference type="PROSITE" id="PS50929"/>
    </source>
</evidence>
<dbReference type="PROSITE" id="PS50893">
    <property type="entry name" value="ABC_TRANSPORTER_2"/>
    <property type="match status" value="1"/>
</dbReference>
<dbReference type="Gene3D" id="3.40.50.300">
    <property type="entry name" value="P-loop containing nucleotide triphosphate hydrolases"/>
    <property type="match status" value="1"/>
</dbReference>
<dbReference type="GO" id="GO:0140359">
    <property type="term" value="F:ABC-type transporter activity"/>
    <property type="evidence" value="ECO:0007669"/>
    <property type="project" value="InterPro"/>
</dbReference>